<organism evidence="2 3">
    <name type="scientific">Rhodococcus chondri</name>
    <dbReference type="NCBI Taxonomy" id="3065941"/>
    <lineage>
        <taxon>Bacteria</taxon>
        <taxon>Bacillati</taxon>
        <taxon>Actinomycetota</taxon>
        <taxon>Actinomycetes</taxon>
        <taxon>Mycobacteriales</taxon>
        <taxon>Nocardiaceae</taxon>
        <taxon>Rhodococcus</taxon>
    </lineage>
</organism>
<comment type="caution">
    <text evidence="2">The sequence shown here is derived from an EMBL/GenBank/DDBJ whole genome shotgun (WGS) entry which is preliminary data.</text>
</comment>
<evidence type="ECO:0000313" key="2">
    <source>
        <dbReference type="EMBL" id="MEE2034409.1"/>
    </source>
</evidence>
<keyword evidence="2" id="KW-0378">Hydrolase</keyword>
<evidence type="ECO:0000313" key="3">
    <source>
        <dbReference type="Proteomes" id="UP001331936"/>
    </source>
</evidence>
<keyword evidence="3" id="KW-1185">Reference proteome</keyword>
<dbReference type="GO" id="GO:0004519">
    <property type="term" value="F:endonuclease activity"/>
    <property type="evidence" value="ECO:0007669"/>
    <property type="project" value="UniProtKB-KW"/>
</dbReference>
<sequence length="122" mass="13574">MDRTARLSLAVDRQAGRCLWCGRRFGPLIPPTTDHLVPRLKGGPSIAANEVAACRRCNADRGHTGPAEWFDACRRQHDWAPQARLLATLLHELDAELDGLGGRRRAKSYLAGQLRRIGRIEP</sequence>
<dbReference type="EMBL" id="JAUZMZ010000144">
    <property type="protein sequence ID" value="MEE2034409.1"/>
    <property type="molecule type" value="Genomic_DNA"/>
</dbReference>
<protein>
    <submittedName>
        <fullName evidence="2">HNH endonuclease</fullName>
    </submittedName>
</protein>
<dbReference type="RefSeq" id="WP_330153784.1">
    <property type="nucleotide sequence ID" value="NZ_JAUZMZ010000144.1"/>
</dbReference>
<dbReference type="InterPro" id="IPR029471">
    <property type="entry name" value="HNH_5"/>
</dbReference>
<keyword evidence="2" id="KW-0255">Endonuclease</keyword>
<dbReference type="CDD" id="cd00085">
    <property type="entry name" value="HNHc"/>
    <property type="match status" value="1"/>
</dbReference>
<evidence type="ECO:0000259" key="1">
    <source>
        <dbReference type="Pfam" id="PF14279"/>
    </source>
</evidence>
<feature type="domain" description="HNH endonuclease 5" evidence="1">
    <location>
        <begin position="18"/>
        <end position="66"/>
    </location>
</feature>
<dbReference type="Pfam" id="PF14279">
    <property type="entry name" value="HNH_5"/>
    <property type="match status" value="1"/>
</dbReference>
<dbReference type="Proteomes" id="UP001331936">
    <property type="component" value="Unassembled WGS sequence"/>
</dbReference>
<dbReference type="InterPro" id="IPR003615">
    <property type="entry name" value="HNH_nuc"/>
</dbReference>
<name>A0ABU7JY01_9NOCA</name>
<gene>
    <name evidence="2" type="ORF">Q8814_20195</name>
</gene>
<keyword evidence="2" id="KW-0540">Nuclease</keyword>
<dbReference type="Gene3D" id="1.10.30.50">
    <property type="match status" value="1"/>
</dbReference>
<proteinExistence type="predicted"/>
<reference evidence="2 3" key="1">
    <citation type="submission" date="2023-08" db="EMBL/GenBank/DDBJ databases">
        <authorList>
            <person name="Girao M."/>
            <person name="Carvalho M.F."/>
        </authorList>
    </citation>
    <scope>NUCLEOTIDE SEQUENCE [LARGE SCALE GENOMIC DNA]</scope>
    <source>
        <strain evidence="2 3">CC-R104</strain>
    </source>
</reference>
<accession>A0ABU7JY01</accession>